<keyword evidence="2" id="KW-0503">Monooxygenase</keyword>
<feature type="domain" description="ABM" evidence="1">
    <location>
        <begin position="5"/>
        <end position="94"/>
    </location>
</feature>
<proteinExistence type="predicted"/>
<dbReference type="Gene3D" id="3.30.70.100">
    <property type="match status" value="1"/>
</dbReference>
<dbReference type="GO" id="GO:0004497">
    <property type="term" value="F:monooxygenase activity"/>
    <property type="evidence" value="ECO:0007669"/>
    <property type="project" value="UniProtKB-KW"/>
</dbReference>
<evidence type="ECO:0000313" key="3">
    <source>
        <dbReference type="Proteomes" id="UP000761264"/>
    </source>
</evidence>
<dbReference type="EMBL" id="JAAQPH010000006">
    <property type="protein sequence ID" value="NIA68958.1"/>
    <property type="molecule type" value="Genomic_DNA"/>
</dbReference>
<dbReference type="SUPFAM" id="SSF54909">
    <property type="entry name" value="Dimeric alpha+beta barrel"/>
    <property type="match status" value="1"/>
</dbReference>
<dbReference type="InterPro" id="IPR050744">
    <property type="entry name" value="AI-2_Isomerase_LsrG"/>
</dbReference>
<comment type="caution">
    <text evidence="2">The sequence shown here is derived from an EMBL/GenBank/DDBJ whole genome shotgun (WGS) entry which is preliminary data.</text>
</comment>
<dbReference type="PANTHER" id="PTHR33336:SF3">
    <property type="entry name" value="ABM DOMAIN-CONTAINING PROTEIN"/>
    <property type="match status" value="1"/>
</dbReference>
<name>A0A967EWY6_9PROT</name>
<dbReference type="RefSeq" id="WP_167224064.1">
    <property type="nucleotide sequence ID" value="NZ_JAAQPH010000006.1"/>
</dbReference>
<dbReference type="PROSITE" id="PS51725">
    <property type="entry name" value="ABM"/>
    <property type="match status" value="1"/>
</dbReference>
<evidence type="ECO:0000259" key="1">
    <source>
        <dbReference type="PROSITE" id="PS51725"/>
    </source>
</evidence>
<accession>A0A967EWY6</accession>
<dbReference type="InterPro" id="IPR011008">
    <property type="entry name" value="Dimeric_a/b-barrel"/>
</dbReference>
<reference evidence="2" key="1">
    <citation type="submission" date="2020-03" db="EMBL/GenBank/DDBJ databases">
        <title>Genome of Pelagibius litoralis DSM 21314T.</title>
        <authorList>
            <person name="Wang G."/>
        </authorList>
    </citation>
    <scope>NUCLEOTIDE SEQUENCE</scope>
    <source>
        <strain evidence="2">DSM 21314</strain>
    </source>
</reference>
<evidence type="ECO:0000313" key="2">
    <source>
        <dbReference type="EMBL" id="NIA68958.1"/>
    </source>
</evidence>
<organism evidence="2 3">
    <name type="scientific">Pelagibius litoralis</name>
    <dbReference type="NCBI Taxonomy" id="374515"/>
    <lineage>
        <taxon>Bacteria</taxon>
        <taxon>Pseudomonadati</taxon>
        <taxon>Pseudomonadota</taxon>
        <taxon>Alphaproteobacteria</taxon>
        <taxon>Rhodospirillales</taxon>
        <taxon>Rhodovibrionaceae</taxon>
        <taxon>Pelagibius</taxon>
    </lineage>
</organism>
<gene>
    <name evidence="2" type="ORF">HBA54_10170</name>
</gene>
<protein>
    <submittedName>
        <fullName evidence="2">Antibiotic biosynthesis monooxygenase</fullName>
    </submittedName>
</protein>
<dbReference type="AlphaFoldDB" id="A0A967EWY6"/>
<dbReference type="Pfam" id="PF03992">
    <property type="entry name" value="ABM"/>
    <property type="match status" value="1"/>
</dbReference>
<sequence length="97" mass="11329">MPETFSLFARIVPKPEHLEDARQAIQEIIPATRREAGCREFVLHEARDGAGHLFLYETWDDDAALEAHYAQPYTLSVFERYRDWLAEPVQITKLTRL</sequence>
<keyword evidence="2" id="KW-0560">Oxidoreductase</keyword>
<dbReference type="InterPro" id="IPR007138">
    <property type="entry name" value="ABM_dom"/>
</dbReference>
<dbReference type="Proteomes" id="UP000761264">
    <property type="component" value="Unassembled WGS sequence"/>
</dbReference>
<dbReference type="PANTHER" id="PTHR33336">
    <property type="entry name" value="QUINOL MONOOXYGENASE YGIN-RELATED"/>
    <property type="match status" value="1"/>
</dbReference>
<keyword evidence="3" id="KW-1185">Reference proteome</keyword>